<gene>
    <name evidence="2" type="ORF">CF165_19390</name>
</gene>
<feature type="transmembrane region" description="Helical" evidence="1">
    <location>
        <begin position="6"/>
        <end position="27"/>
    </location>
</feature>
<keyword evidence="1" id="KW-1133">Transmembrane helix</keyword>
<feature type="transmembrane region" description="Helical" evidence="1">
    <location>
        <begin position="111"/>
        <end position="135"/>
    </location>
</feature>
<dbReference type="RefSeq" id="WP_093948937.1">
    <property type="nucleotide sequence ID" value="NZ_NMUL01000016.1"/>
</dbReference>
<sequence>MAKELIGPAVLAALAGALLAFGTYGVLDAGGPAKREEATVETRGQHVDSQAGHLYDLAVRTASGERFEVSSHDAGLDLEPGLPVGLEISEVGRSVQAVEAGGHRIPAGDSAVGLGVIVGLYAAMLLAWGLAIAVVTGRLGAAALSMTAGLAVGALPVWLLF</sequence>
<comment type="caution">
    <text evidence="2">The sequence shown here is derived from an EMBL/GenBank/DDBJ whole genome shotgun (WGS) entry which is preliminary data.</text>
</comment>
<keyword evidence="1" id="KW-0812">Transmembrane</keyword>
<dbReference type="EMBL" id="NMUL01000016">
    <property type="protein sequence ID" value="OXM66933.1"/>
    <property type="molecule type" value="Genomic_DNA"/>
</dbReference>
<protein>
    <submittedName>
        <fullName evidence="2">Uncharacterized protein</fullName>
    </submittedName>
</protein>
<keyword evidence="1" id="KW-0472">Membrane</keyword>
<name>A0A229T758_9PSEU</name>
<reference evidence="3" key="1">
    <citation type="submission" date="2017-07" db="EMBL/GenBank/DDBJ databases">
        <title>Comparative genome mining reveals phylogenetic distribution patterns of secondary metabolites in Amycolatopsis.</title>
        <authorList>
            <person name="Adamek M."/>
            <person name="Alanjary M."/>
            <person name="Sales-Ortells H."/>
            <person name="Goodfellow M."/>
            <person name="Bull A.T."/>
            <person name="Kalinowski J."/>
            <person name="Ziemert N."/>
        </authorList>
    </citation>
    <scope>NUCLEOTIDE SEQUENCE [LARGE SCALE GENOMIC DNA]</scope>
    <source>
        <strain evidence="3">H5</strain>
    </source>
</reference>
<accession>A0A229T758</accession>
<dbReference type="OrthoDB" id="3626219at2"/>
<proteinExistence type="predicted"/>
<dbReference type="Proteomes" id="UP000215199">
    <property type="component" value="Unassembled WGS sequence"/>
</dbReference>
<organism evidence="2 3">
    <name type="scientific">Amycolatopsis vastitatis</name>
    <dbReference type="NCBI Taxonomy" id="1905142"/>
    <lineage>
        <taxon>Bacteria</taxon>
        <taxon>Bacillati</taxon>
        <taxon>Actinomycetota</taxon>
        <taxon>Actinomycetes</taxon>
        <taxon>Pseudonocardiales</taxon>
        <taxon>Pseudonocardiaceae</taxon>
        <taxon>Amycolatopsis</taxon>
    </lineage>
</organism>
<evidence type="ECO:0000256" key="1">
    <source>
        <dbReference type="SAM" id="Phobius"/>
    </source>
</evidence>
<keyword evidence="3" id="KW-1185">Reference proteome</keyword>
<feature type="transmembrane region" description="Helical" evidence="1">
    <location>
        <begin position="141"/>
        <end position="160"/>
    </location>
</feature>
<dbReference type="AlphaFoldDB" id="A0A229T758"/>
<evidence type="ECO:0000313" key="3">
    <source>
        <dbReference type="Proteomes" id="UP000215199"/>
    </source>
</evidence>
<evidence type="ECO:0000313" key="2">
    <source>
        <dbReference type="EMBL" id="OXM66933.1"/>
    </source>
</evidence>